<dbReference type="Proteomes" id="UP000789396">
    <property type="component" value="Unassembled WGS sequence"/>
</dbReference>
<gene>
    <name evidence="1" type="ORF">RFULGI_LOCUS9586</name>
</gene>
<dbReference type="EMBL" id="CAJVPZ010017394">
    <property type="protein sequence ID" value="CAG8680280.1"/>
    <property type="molecule type" value="Genomic_DNA"/>
</dbReference>
<sequence length="316" mass="35740">MPTIKLNCLIYGDTPDVVNIFLVEIDIEATFKLQNVNESNEKLNILFDDSNTNIKKKLEGKILAEMDKIFKYFPHKLNKNYIHIIIELPGYHLTFKSYTKRKELVPIDKIIFKGDSFELESEIVCTDIGIQIKFINKSKELLLDSFSKFIEAVKEVCELDSEKEINVIGQFTMQNLIGCVTVTKYCSLSTDNSEHLLDYVFSQISNKNSVPENPNRLYETNITVSGFNTSLSGNSNNIIKVIFDPPRKIFALPVYGINGQPFSALGDSDSPVVNKDNQVVGILHGGVNGESDAYIISIHIIKEHVKKSHKVEFKLI</sequence>
<dbReference type="SUPFAM" id="SSF50494">
    <property type="entry name" value="Trypsin-like serine proteases"/>
    <property type="match status" value="1"/>
</dbReference>
<name>A0A9N9ELX6_9GLOM</name>
<proteinExistence type="predicted"/>
<keyword evidence="2" id="KW-1185">Reference proteome</keyword>
<evidence type="ECO:0000313" key="1">
    <source>
        <dbReference type="EMBL" id="CAG8680280.1"/>
    </source>
</evidence>
<accession>A0A9N9ELX6</accession>
<reference evidence="1" key="1">
    <citation type="submission" date="2021-06" db="EMBL/GenBank/DDBJ databases">
        <authorList>
            <person name="Kallberg Y."/>
            <person name="Tangrot J."/>
            <person name="Rosling A."/>
        </authorList>
    </citation>
    <scope>NUCLEOTIDE SEQUENCE</scope>
    <source>
        <strain evidence="1">IN212</strain>
    </source>
</reference>
<dbReference type="OrthoDB" id="2370033at2759"/>
<protein>
    <submittedName>
        <fullName evidence="1">10969_t:CDS:1</fullName>
    </submittedName>
</protein>
<dbReference type="InterPro" id="IPR009003">
    <property type="entry name" value="Peptidase_S1_PA"/>
</dbReference>
<dbReference type="AlphaFoldDB" id="A0A9N9ELX6"/>
<comment type="caution">
    <text evidence="1">The sequence shown here is derived from an EMBL/GenBank/DDBJ whole genome shotgun (WGS) entry which is preliminary data.</text>
</comment>
<evidence type="ECO:0000313" key="2">
    <source>
        <dbReference type="Proteomes" id="UP000789396"/>
    </source>
</evidence>
<organism evidence="1 2">
    <name type="scientific">Racocetra fulgida</name>
    <dbReference type="NCBI Taxonomy" id="60492"/>
    <lineage>
        <taxon>Eukaryota</taxon>
        <taxon>Fungi</taxon>
        <taxon>Fungi incertae sedis</taxon>
        <taxon>Mucoromycota</taxon>
        <taxon>Glomeromycotina</taxon>
        <taxon>Glomeromycetes</taxon>
        <taxon>Diversisporales</taxon>
        <taxon>Gigasporaceae</taxon>
        <taxon>Racocetra</taxon>
    </lineage>
</organism>